<dbReference type="GO" id="GO:0009450">
    <property type="term" value="P:gamma-aminobutyric acid catabolic process"/>
    <property type="evidence" value="ECO:0007669"/>
    <property type="project" value="TreeGrafter"/>
</dbReference>
<evidence type="ECO:0000313" key="7">
    <source>
        <dbReference type="EMBL" id="KAJ6445157.1"/>
    </source>
</evidence>
<comment type="caution">
    <text evidence="7">The sequence shown here is derived from an EMBL/GenBank/DDBJ whole genome shotgun (WGS) entry which is preliminary data.</text>
</comment>
<comment type="pathway">
    <text evidence="1">Amino-acid degradation; 4-aminobutanoate degradation.</text>
</comment>
<dbReference type="PROSITE" id="PS00070">
    <property type="entry name" value="ALDEHYDE_DEHYDR_CYS"/>
    <property type="match status" value="1"/>
</dbReference>
<protein>
    <submittedName>
        <fullName evidence="7">MFS general substrate transporter</fullName>
    </submittedName>
</protein>
<name>A0AB34G365_9HYPO</name>
<dbReference type="InterPro" id="IPR015590">
    <property type="entry name" value="Aldehyde_DH_dom"/>
</dbReference>
<dbReference type="GO" id="GO:0004777">
    <property type="term" value="F:succinate-semialdehyde dehydrogenase (NAD+) activity"/>
    <property type="evidence" value="ECO:0007669"/>
    <property type="project" value="TreeGrafter"/>
</dbReference>
<dbReference type="FunFam" id="3.40.309.10:FF:000004">
    <property type="entry name" value="Succinate-semialdehyde dehydrogenase I"/>
    <property type="match status" value="1"/>
</dbReference>
<keyword evidence="3 5" id="KW-0560">Oxidoreductase</keyword>
<dbReference type="PANTHER" id="PTHR43353">
    <property type="entry name" value="SUCCINATE-SEMIALDEHYDE DEHYDROGENASE, MITOCHONDRIAL"/>
    <property type="match status" value="1"/>
</dbReference>
<evidence type="ECO:0000256" key="2">
    <source>
        <dbReference type="ARBA" id="ARBA00009986"/>
    </source>
</evidence>
<comment type="similarity">
    <text evidence="2 5">Belongs to the aldehyde dehydrogenase family.</text>
</comment>
<dbReference type="Gene3D" id="3.40.605.10">
    <property type="entry name" value="Aldehyde Dehydrogenase, Chain A, domain 1"/>
    <property type="match status" value="1"/>
</dbReference>
<organism evidence="7 8">
    <name type="scientific">Purpureocillium lavendulum</name>
    <dbReference type="NCBI Taxonomy" id="1247861"/>
    <lineage>
        <taxon>Eukaryota</taxon>
        <taxon>Fungi</taxon>
        <taxon>Dikarya</taxon>
        <taxon>Ascomycota</taxon>
        <taxon>Pezizomycotina</taxon>
        <taxon>Sordariomycetes</taxon>
        <taxon>Hypocreomycetidae</taxon>
        <taxon>Hypocreales</taxon>
        <taxon>Ophiocordycipitaceae</taxon>
        <taxon>Purpureocillium</taxon>
    </lineage>
</organism>
<sequence>MIKKNKEDLAALCTLELGKPYTESLVSVQYAVDFLDWFEGAIERTFGDTIPAARGNTRIFTIKQPQGVVAAITPWNSPLAMITRKAGAAIAAGNSVVCKPAPETPLCALALAKLFERAGGPSGVFNVVTCGAESTIAVGEELCHNDLVKHLSFTGSTSVGKHLNIACAKSIKRISMELGGNAPFIVFADANLDEAAQGLATSKFRSSGQTCVCANRILVHASIFDDFSEILKKTIDRTFVYGSVWDRSVTFGPLYSLKGMSKAILHLEDALSKGGRLVTDGPDATDMELGPNFLKPVIVKTGASWKSMKFMEEETFGPVAFLIGFDTEQEAIEIANQSSLGLAAYFYTQDISRLWKTAEALNVGMVGARVGLVSATEMPFGGIMESGIGREGGIEALSEFLETKSITLGI</sequence>
<dbReference type="InterPro" id="IPR016162">
    <property type="entry name" value="Ald_DH_N"/>
</dbReference>
<dbReference type="InterPro" id="IPR029510">
    <property type="entry name" value="Ald_DH_CS_GLU"/>
</dbReference>
<dbReference type="InterPro" id="IPR016160">
    <property type="entry name" value="Ald_DH_CS_CYS"/>
</dbReference>
<dbReference type="AlphaFoldDB" id="A0AB34G365"/>
<feature type="domain" description="Aldehyde dehydrogenase" evidence="6">
    <location>
        <begin position="2"/>
        <end position="406"/>
    </location>
</feature>
<dbReference type="Gene3D" id="3.40.309.10">
    <property type="entry name" value="Aldehyde Dehydrogenase, Chain A, domain 2"/>
    <property type="match status" value="1"/>
</dbReference>
<proteinExistence type="inferred from homology"/>
<dbReference type="Proteomes" id="UP001163105">
    <property type="component" value="Unassembled WGS sequence"/>
</dbReference>
<dbReference type="EMBL" id="JAQHRD010000002">
    <property type="protein sequence ID" value="KAJ6445157.1"/>
    <property type="molecule type" value="Genomic_DNA"/>
</dbReference>
<evidence type="ECO:0000256" key="3">
    <source>
        <dbReference type="ARBA" id="ARBA00023002"/>
    </source>
</evidence>
<evidence type="ECO:0000313" key="8">
    <source>
        <dbReference type="Proteomes" id="UP001163105"/>
    </source>
</evidence>
<dbReference type="InterPro" id="IPR016161">
    <property type="entry name" value="Ald_DH/histidinol_DH"/>
</dbReference>
<evidence type="ECO:0000256" key="1">
    <source>
        <dbReference type="ARBA" id="ARBA00005176"/>
    </source>
</evidence>
<evidence type="ECO:0000259" key="6">
    <source>
        <dbReference type="Pfam" id="PF00171"/>
    </source>
</evidence>
<dbReference type="Pfam" id="PF00171">
    <property type="entry name" value="Aldedh"/>
    <property type="match status" value="1"/>
</dbReference>
<feature type="active site" evidence="4">
    <location>
        <position position="177"/>
    </location>
</feature>
<dbReference type="CDD" id="cd07103">
    <property type="entry name" value="ALDH_F5_SSADH_GabD"/>
    <property type="match status" value="1"/>
</dbReference>
<dbReference type="PANTHER" id="PTHR43353:SF6">
    <property type="entry name" value="CYTOPLASMIC ALDEHYDE DEHYDROGENASE (EUROFUNG)"/>
    <property type="match status" value="1"/>
</dbReference>
<dbReference type="SUPFAM" id="SSF53720">
    <property type="entry name" value="ALDH-like"/>
    <property type="match status" value="1"/>
</dbReference>
<dbReference type="PROSITE" id="PS00687">
    <property type="entry name" value="ALDEHYDE_DEHYDR_GLU"/>
    <property type="match status" value="1"/>
</dbReference>
<dbReference type="InterPro" id="IPR050740">
    <property type="entry name" value="Aldehyde_DH_Superfamily"/>
</dbReference>
<dbReference type="FunFam" id="3.40.605.10:FF:000063">
    <property type="entry name" value="Succinate-semialdehyde dehydrogenase, mitochondrial"/>
    <property type="match status" value="1"/>
</dbReference>
<evidence type="ECO:0000256" key="4">
    <source>
        <dbReference type="PROSITE-ProRule" id="PRU10007"/>
    </source>
</evidence>
<reference evidence="7" key="1">
    <citation type="submission" date="2023-01" db="EMBL/GenBank/DDBJ databases">
        <title>The growth and conidiation of Purpureocillium lavendulum are regulated by nitrogen source and histone H3K14 acetylation.</title>
        <authorList>
            <person name="Tang P."/>
            <person name="Han J."/>
            <person name="Zhang C."/>
            <person name="Tang P."/>
            <person name="Qi F."/>
            <person name="Zhang K."/>
            <person name="Liang L."/>
        </authorList>
    </citation>
    <scope>NUCLEOTIDE SEQUENCE</scope>
    <source>
        <strain evidence="7">YMF1.00683</strain>
    </source>
</reference>
<accession>A0AB34G365</accession>
<keyword evidence="8" id="KW-1185">Reference proteome</keyword>
<evidence type="ECO:0000256" key="5">
    <source>
        <dbReference type="RuleBase" id="RU003345"/>
    </source>
</evidence>
<gene>
    <name evidence="7" type="primary">ALDH5A1</name>
    <name evidence="7" type="ORF">O9K51_03561</name>
</gene>
<dbReference type="InterPro" id="IPR016163">
    <property type="entry name" value="Ald_DH_C"/>
</dbReference>